<evidence type="ECO:0000256" key="1">
    <source>
        <dbReference type="SAM" id="MobiDB-lite"/>
    </source>
</evidence>
<feature type="compositionally biased region" description="Basic and acidic residues" evidence="1">
    <location>
        <begin position="97"/>
        <end position="117"/>
    </location>
</feature>
<reference evidence="2" key="1">
    <citation type="journal article" date="2022" name="Int. J. Mol. Sci.">
        <title>Draft Genome of Tanacetum Coccineum: Genomic Comparison of Closely Related Tanacetum-Family Plants.</title>
        <authorList>
            <person name="Yamashiro T."/>
            <person name="Shiraishi A."/>
            <person name="Nakayama K."/>
            <person name="Satake H."/>
        </authorList>
    </citation>
    <scope>NUCLEOTIDE SEQUENCE</scope>
</reference>
<accession>A0ABQ5BQA8</accession>
<feature type="region of interest" description="Disordered" evidence="1">
    <location>
        <begin position="1"/>
        <end position="175"/>
    </location>
</feature>
<dbReference type="Proteomes" id="UP001151760">
    <property type="component" value="Unassembled WGS sequence"/>
</dbReference>
<reference evidence="2" key="2">
    <citation type="submission" date="2022-01" db="EMBL/GenBank/DDBJ databases">
        <authorList>
            <person name="Yamashiro T."/>
            <person name="Shiraishi A."/>
            <person name="Satake H."/>
            <person name="Nakayama K."/>
        </authorList>
    </citation>
    <scope>NUCLEOTIDE SEQUENCE</scope>
</reference>
<protein>
    <submittedName>
        <fullName evidence="2">Uncharacterized protein</fullName>
    </submittedName>
</protein>
<proteinExistence type="predicted"/>
<dbReference type="EMBL" id="BQNB010013405">
    <property type="protein sequence ID" value="GJT15554.1"/>
    <property type="molecule type" value="Genomic_DNA"/>
</dbReference>
<name>A0ABQ5BQA8_9ASTR</name>
<feature type="compositionally biased region" description="Low complexity" evidence="1">
    <location>
        <begin position="65"/>
        <end position="78"/>
    </location>
</feature>
<feature type="compositionally biased region" description="Acidic residues" evidence="1">
    <location>
        <begin position="145"/>
        <end position="154"/>
    </location>
</feature>
<organism evidence="2 3">
    <name type="scientific">Tanacetum coccineum</name>
    <dbReference type="NCBI Taxonomy" id="301880"/>
    <lineage>
        <taxon>Eukaryota</taxon>
        <taxon>Viridiplantae</taxon>
        <taxon>Streptophyta</taxon>
        <taxon>Embryophyta</taxon>
        <taxon>Tracheophyta</taxon>
        <taxon>Spermatophyta</taxon>
        <taxon>Magnoliopsida</taxon>
        <taxon>eudicotyledons</taxon>
        <taxon>Gunneridae</taxon>
        <taxon>Pentapetalae</taxon>
        <taxon>asterids</taxon>
        <taxon>campanulids</taxon>
        <taxon>Asterales</taxon>
        <taxon>Asteraceae</taxon>
        <taxon>Asteroideae</taxon>
        <taxon>Anthemideae</taxon>
        <taxon>Anthemidinae</taxon>
        <taxon>Tanacetum</taxon>
    </lineage>
</organism>
<evidence type="ECO:0000313" key="3">
    <source>
        <dbReference type="Proteomes" id="UP001151760"/>
    </source>
</evidence>
<keyword evidence="3" id="KW-1185">Reference proteome</keyword>
<evidence type="ECO:0000313" key="2">
    <source>
        <dbReference type="EMBL" id="GJT15554.1"/>
    </source>
</evidence>
<feature type="compositionally biased region" description="Basic and acidic residues" evidence="1">
    <location>
        <begin position="7"/>
        <end position="20"/>
    </location>
</feature>
<comment type="caution">
    <text evidence="2">The sequence shown here is derived from an EMBL/GenBank/DDBJ whole genome shotgun (WGS) entry which is preliminary data.</text>
</comment>
<sequence>MGGDKLVVVEEKESTDKEVSTEAPVSTVKPNEGTDKQDGGTDSTKVSTDRQGEGTADQNEGKNATQTAPTTTSTPTPTIFGDDETIAQVLITMSQNKQKEKEKGVEIRNAEDTERPRPTSTRSILTLRPLPKIDPKDKGKKRIEEEDESDTESEDITKAEKKFKQLANDEEVPESFKRKREMYTIEQRTKFLHDTIAAQRRFLAQQRSEAIRNKPPSRNQLRNQMMTYLKHVGGKKHSDLKTKSFDEIQVLYEKIKRSDDSFIAIGSAEDEKNDQ</sequence>
<gene>
    <name evidence="2" type="ORF">Tco_0874260</name>
</gene>